<organism evidence="1 2">
    <name type="scientific">Paramecium primaurelia</name>
    <dbReference type="NCBI Taxonomy" id="5886"/>
    <lineage>
        <taxon>Eukaryota</taxon>
        <taxon>Sar</taxon>
        <taxon>Alveolata</taxon>
        <taxon>Ciliophora</taxon>
        <taxon>Intramacronucleata</taxon>
        <taxon>Oligohymenophorea</taxon>
        <taxon>Peniculida</taxon>
        <taxon>Parameciidae</taxon>
        <taxon>Paramecium</taxon>
    </lineage>
</organism>
<accession>A0A8S1QML1</accession>
<sequence length="179" mass="21418">MYVPLIRLLYFNSLKVRIIIWYPQKLKKDTLRQVLPFFKTCELLQNSSSFGDILESQKNTLEHLNKAVTLLIESTLVRKWRRKTNMRQYINKFDSAFIIQISYTDSQYIPSRQANNSKSYVGSEKSRRKTRLRENQFFILRTPYQKYKHNIFTTQPGAIKIYNIDCNRVFCYHIDGTNI</sequence>
<reference evidence="1" key="1">
    <citation type="submission" date="2021-01" db="EMBL/GenBank/DDBJ databases">
        <authorList>
            <consortium name="Genoscope - CEA"/>
            <person name="William W."/>
        </authorList>
    </citation>
    <scope>NUCLEOTIDE SEQUENCE</scope>
</reference>
<evidence type="ECO:0000313" key="1">
    <source>
        <dbReference type="EMBL" id="CAD8116706.1"/>
    </source>
</evidence>
<name>A0A8S1QML1_PARPR</name>
<comment type="caution">
    <text evidence="1">The sequence shown here is derived from an EMBL/GenBank/DDBJ whole genome shotgun (WGS) entry which is preliminary data.</text>
</comment>
<dbReference type="AlphaFoldDB" id="A0A8S1QML1"/>
<protein>
    <submittedName>
        <fullName evidence="1">Uncharacterized protein</fullName>
    </submittedName>
</protein>
<dbReference type="Proteomes" id="UP000688137">
    <property type="component" value="Unassembled WGS sequence"/>
</dbReference>
<gene>
    <name evidence="1" type="ORF">PPRIM_AZ9-3.1.T1770011</name>
</gene>
<evidence type="ECO:0000313" key="2">
    <source>
        <dbReference type="Proteomes" id="UP000688137"/>
    </source>
</evidence>
<dbReference type="EMBL" id="CAJJDM010000186">
    <property type="protein sequence ID" value="CAD8116706.1"/>
    <property type="molecule type" value="Genomic_DNA"/>
</dbReference>
<proteinExistence type="predicted"/>
<keyword evidence="2" id="KW-1185">Reference proteome</keyword>